<dbReference type="KEGG" id="pagb:AWM79_07105"/>
<dbReference type="Proteomes" id="UP000063229">
    <property type="component" value="Chromosome"/>
</dbReference>
<sequence length="167" mass="18162">MVSLSSKATTTVESQFRINRPNSRPRSCLVIALDEPSELSLAILSRRQWNGARFRSVRQFEVEEGGLVESDLLLMSPEGDSSHLPDELDDVDVVVMVAQSGAFAEVAKVIGHGCFKRNLMTAGVVLETVADPAVIRRTVNQIRPFVLSLVIGLDETSLAETLGAIRA</sequence>
<evidence type="ECO:0000313" key="1">
    <source>
        <dbReference type="EMBL" id="AMB88245.1"/>
    </source>
</evidence>
<dbReference type="OrthoDB" id="7264976at2"/>
<gene>
    <name evidence="1" type="ORF">AWM79_07105</name>
</gene>
<dbReference type="EMBL" id="CP014135">
    <property type="protein sequence ID" value="AMB88245.1"/>
    <property type="molecule type" value="Genomic_DNA"/>
</dbReference>
<dbReference type="RefSeq" id="WP_026013105.1">
    <property type="nucleotide sequence ID" value="NZ_CP014135.1"/>
</dbReference>
<proteinExistence type="predicted"/>
<evidence type="ECO:0000313" key="2">
    <source>
        <dbReference type="Proteomes" id="UP000063229"/>
    </source>
</evidence>
<keyword evidence="2" id="KW-1185">Reference proteome</keyword>
<reference evidence="1 2" key="1">
    <citation type="submission" date="2016-01" db="EMBL/GenBank/DDBJ databases">
        <authorList>
            <person name="McClelland M."/>
            <person name="Jain A."/>
            <person name="Saraogi P."/>
            <person name="Mendelson R."/>
            <person name="Westerman R."/>
            <person name="SanMiguel P."/>
            <person name="Csonka L."/>
        </authorList>
    </citation>
    <scope>NUCLEOTIDE SEQUENCE [LARGE SCALE GENOMIC DNA]</scope>
    <source>
        <strain evidence="1 2">NCPPB 2472</strain>
    </source>
</reference>
<name>A0A0X1T827_PSEAA</name>
<organism evidence="1 2">
    <name type="scientific">Pseudomonas agarici</name>
    <dbReference type="NCBI Taxonomy" id="46677"/>
    <lineage>
        <taxon>Bacteria</taxon>
        <taxon>Pseudomonadati</taxon>
        <taxon>Pseudomonadota</taxon>
        <taxon>Gammaproteobacteria</taxon>
        <taxon>Pseudomonadales</taxon>
        <taxon>Pseudomonadaceae</taxon>
        <taxon>Pseudomonas</taxon>
    </lineage>
</organism>
<dbReference type="AlphaFoldDB" id="A0A0X1T827"/>
<accession>A0A0X1T827</accession>
<protein>
    <submittedName>
        <fullName evidence="1">Uncharacterized protein</fullName>
    </submittedName>
</protein>
<dbReference type="STRING" id="46677.AWM79_07105"/>